<dbReference type="EMBL" id="FMIC01000002">
    <property type="protein sequence ID" value="SCL71964.1"/>
    <property type="molecule type" value="Genomic_DNA"/>
</dbReference>
<feature type="signal peptide" evidence="2">
    <location>
        <begin position="1"/>
        <end position="29"/>
    </location>
</feature>
<dbReference type="InterPro" id="IPR029052">
    <property type="entry name" value="Metallo-depent_PP-like"/>
</dbReference>
<name>A0A1C6W0M7_9ACTN</name>
<dbReference type="SUPFAM" id="SSF56300">
    <property type="entry name" value="Metallo-dependent phosphatases"/>
    <property type="match status" value="1"/>
</dbReference>
<dbReference type="CDD" id="cd07381">
    <property type="entry name" value="MPP_CapA"/>
    <property type="match status" value="1"/>
</dbReference>
<organism evidence="4 5">
    <name type="scientific">Micromonospora peucetia</name>
    <dbReference type="NCBI Taxonomy" id="47871"/>
    <lineage>
        <taxon>Bacteria</taxon>
        <taxon>Bacillati</taxon>
        <taxon>Actinomycetota</taxon>
        <taxon>Actinomycetes</taxon>
        <taxon>Micromonosporales</taxon>
        <taxon>Micromonosporaceae</taxon>
        <taxon>Micromonospora</taxon>
    </lineage>
</organism>
<gene>
    <name evidence="4" type="ORF">GA0070608_4809</name>
</gene>
<sequence>MRRRLPEVRWSRSLVAPVATLTLALTACPAGPNPPAGAPARSAEVAAPSSPVGPAEITLAFAGDVHFAGRTAGLLDVPTTAFGPISSTLSAADLTMVNLETAVTTRGSPEPKQFLFRAPTTTYDAVRAAGVDVVSIANNHTLDYGRDGLADTVDAAKAAGVPAVGAGVDAAAAYAPWITRVSGTRIAFLAFSQVDELWSEWRATETRAGIAMTRDLPRAVAAVRAARQRADVVVVYVHWGTEGAACPPAEARAFADEIAQAGADIVVGTHAHLLLGDGWIGRTFVQYGLGNFLWWRNDAYSNDTGVLRVTLRGAEIVKTALVPALISRRTGQSQLAGGQDATRILREYADLRGCTGLAASPTG</sequence>
<dbReference type="Proteomes" id="UP000199343">
    <property type="component" value="Unassembled WGS sequence"/>
</dbReference>
<evidence type="ECO:0000256" key="1">
    <source>
        <dbReference type="ARBA" id="ARBA00005662"/>
    </source>
</evidence>
<dbReference type="STRING" id="47871.GA0070608_4809"/>
<dbReference type="InterPro" id="IPR019079">
    <property type="entry name" value="Capsule_synth_CapA"/>
</dbReference>
<accession>A0A1C6W0M7</accession>
<dbReference type="SMART" id="SM00854">
    <property type="entry name" value="PGA_cap"/>
    <property type="match status" value="1"/>
</dbReference>
<keyword evidence="2" id="KW-0732">Signal</keyword>
<dbReference type="AlphaFoldDB" id="A0A1C6W0M7"/>
<evidence type="ECO:0000259" key="3">
    <source>
        <dbReference type="SMART" id="SM00854"/>
    </source>
</evidence>
<protein>
    <submittedName>
        <fullName evidence="4">Poly-gamma-glutamate synthesis protein (Capsule biosynthesis protein)</fullName>
    </submittedName>
</protein>
<dbReference type="Gene3D" id="3.60.21.10">
    <property type="match status" value="1"/>
</dbReference>
<feature type="domain" description="Capsule synthesis protein CapA" evidence="3">
    <location>
        <begin position="58"/>
        <end position="296"/>
    </location>
</feature>
<comment type="similarity">
    <text evidence="1">Belongs to the CapA family.</text>
</comment>
<dbReference type="Pfam" id="PF09587">
    <property type="entry name" value="PGA_cap"/>
    <property type="match status" value="1"/>
</dbReference>
<dbReference type="PANTHER" id="PTHR33393:SF13">
    <property type="entry name" value="PGA BIOSYNTHESIS PROTEIN CAPA"/>
    <property type="match status" value="1"/>
</dbReference>
<evidence type="ECO:0000256" key="2">
    <source>
        <dbReference type="SAM" id="SignalP"/>
    </source>
</evidence>
<evidence type="ECO:0000313" key="5">
    <source>
        <dbReference type="Proteomes" id="UP000199343"/>
    </source>
</evidence>
<evidence type="ECO:0000313" key="4">
    <source>
        <dbReference type="EMBL" id="SCL71964.1"/>
    </source>
</evidence>
<proteinExistence type="inferred from homology"/>
<dbReference type="PANTHER" id="PTHR33393">
    <property type="entry name" value="POLYGLUTAMINE SYNTHESIS ACCESSORY PROTEIN RV0574C-RELATED"/>
    <property type="match status" value="1"/>
</dbReference>
<feature type="chain" id="PRO_5039706989" evidence="2">
    <location>
        <begin position="30"/>
        <end position="363"/>
    </location>
</feature>
<reference evidence="4 5" key="1">
    <citation type="submission" date="2016-06" db="EMBL/GenBank/DDBJ databases">
        <authorList>
            <person name="Kjaerup R.B."/>
            <person name="Dalgaard T.S."/>
            <person name="Juul-Madsen H.R."/>
        </authorList>
    </citation>
    <scope>NUCLEOTIDE SEQUENCE [LARGE SCALE GENOMIC DNA]</scope>
    <source>
        <strain evidence="4 5">DSM 43363</strain>
    </source>
</reference>
<dbReference type="PROSITE" id="PS51257">
    <property type="entry name" value="PROKAR_LIPOPROTEIN"/>
    <property type="match status" value="1"/>
</dbReference>
<dbReference type="InterPro" id="IPR052169">
    <property type="entry name" value="CW_Biosynth-Accessory"/>
</dbReference>